<evidence type="ECO:0000313" key="4">
    <source>
        <dbReference type="Proteomes" id="UP000438196"/>
    </source>
</evidence>
<protein>
    <submittedName>
        <fullName evidence="3">EamA family transporter</fullName>
    </submittedName>
</protein>
<dbReference type="SUPFAM" id="SSF103481">
    <property type="entry name" value="Multidrug resistance efflux transporter EmrE"/>
    <property type="match status" value="2"/>
</dbReference>
<comment type="caution">
    <text evidence="3">The sequence shown here is derived from an EMBL/GenBank/DDBJ whole genome shotgun (WGS) entry which is preliminary data.</text>
</comment>
<feature type="transmembrane region" description="Helical" evidence="1">
    <location>
        <begin position="210"/>
        <end position="233"/>
    </location>
</feature>
<feature type="transmembrane region" description="Helical" evidence="1">
    <location>
        <begin position="245"/>
        <end position="262"/>
    </location>
</feature>
<dbReference type="GO" id="GO:0016020">
    <property type="term" value="C:membrane"/>
    <property type="evidence" value="ECO:0007669"/>
    <property type="project" value="InterPro"/>
</dbReference>
<feature type="transmembrane region" description="Helical" evidence="1">
    <location>
        <begin position="268"/>
        <end position="286"/>
    </location>
</feature>
<dbReference type="Pfam" id="PF00892">
    <property type="entry name" value="EamA"/>
    <property type="match status" value="2"/>
</dbReference>
<keyword evidence="1" id="KW-0472">Membrane</keyword>
<dbReference type="InterPro" id="IPR052756">
    <property type="entry name" value="Alkyne_AA_exporter"/>
</dbReference>
<keyword evidence="1" id="KW-0812">Transmembrane</keyword>
<dbReference type="EMBL" id="WNNK01000007">
    <property type="protein sequence ID" value="MUF04721.1"/>
    <property type="molecule type" value="Genomic_DNA"/>
</dbReference>
<feature type="transmembrane region" description="Helical" evidence="1">
    <location>
        <begin position="70"/>
        <end position="89"/>
    </location>
</feature>
<name>A0A6I3W9R7_9PSED</name>
<dbReference type="PANTHER" id="PTHR12715:SF4">
    <property type="entry name" value="EAMA DOMAIN-CONTAINING PROTEIN"/>
    <property type="match status" value="1"/>
</dbReference>
<accession>A0A6I3W9R7</accession>
<feature type="transmembrane region" description="Helical" evidence="1">
    <location>
        <begin position="12"/>
        <end position="34"/>
    </location>
</feature>
<feature type="transmembrane region" description="Helical" evidence="1">
    <location>
        <begin position="153"/>
        <end position="169"/>
    </location>
</feature>
<dbReference type="AlphaFoldDB" id="A0A6I3W9R7"/>
<feature type="domain" description="EamA" evidence="2">
    <location>
        <begin position="154"/>
        <end position="285"/>
    </location>
</feature>
<feature type="transmembrane region" description="Helical" evidence="1">
    <location>
        <begin position="40"/>
        <end position="58"/>
    </location>
</feature>
<organism evidence="3 4">
    <name type="scientific">Pseudomonas spelaei</name>
    <dbReference type="NCBI Taxonomy" id="1055469"/>
    <lineage>
        <taxon>Bacteria</taxon>
        <taxon>Pseudomonadati</taxon>
        <taxon>Pseudomonadota</taxon>
        <taxon>Gammaproteobacteria</taxon>
        <taxon>Pseudomonadales</taxon>
        <taxon>Pseudomonadaceae</taxon>
        <taxon>Pseudomonas</taxon>
    </lineage>
</organism>
<dbReference type="PANTHER" id="PTHR12715">
    <property type="entry name" value="TRANSPORTER, DRUG/METABOLITE EXPORTER FAMILY"/>
    <property type="match status" value="1"/>
</dbReference>
<dbReference type="InterPro" id="IPR037185">
    <property type="entry name" value="EmrE-like"/>
</dbReference>
<proteinExistence type="predicted"/>
<keyword evidence="1" id="KW-1133">Transmembrane helix</keyword>
<evidence type="ECO:0000256" key="1">
    <source>
        <dbReference type="SAM" id="Phobius"/>
    </source>
</evidence>
<gene>
    <name evidence="3" type="ORF">GNF76_10265</name>
</gene>
<feature type="transmembrane region" description="Helical" evidence="1">
    <location>
        <begin position="95"/>
        <end position="117"/>
    </location>
</feature>
<keyword evidence="4" id="KW-1185">Reference proteome</keyword>
<dbReference type="RefSeq" id="WP_155583054.1">
    <property type="nucleotide sequence ID" value="NZ_JBHSTH010000004.1"/>
</dbReference>
<feature type="transmembrane region" description="Helical" evidence="1">
    <location>
        <begin position="181"/>
        <end position="198"/>
    </location>
</feature>
<dbReference type="OrthoDB" id="9809509at2"/>
<feature type="domain" description="EamA" evidence="2">
    <location>
        <begin position="14"/>
        <end position="140"/>
    </location>
</feature>
<evidence type="ECO:0000313" key="3">
    <source>
        <dbReference type="EMBL" id="MUF04721.1"/>
    </source>
</evidence>
<reference evidence="3 4" key="1">
    <citation type="submission" date="2019-11" db="EMBL/GenBank/DDBJ databases">
        <title>Pseudomonas karstica sp. nov. and Pseudomonas spelaei sp. nov. from karst caves.</title>
        <authorList>
            <person name="Zeman M."/>
        </authorList>
    </citation>
    <scope>NUCLEOTIDE SEQUENCE [LARGE SCALE GENOMIC DNA]</scope>
    <source>
        <strain evidence="3 4">CCM 7893</strain>
    </source>
</reference>
<dbReference type="InterPro" id="IPR000620">
    <property type="entry name" value="EamA_dom"/>
</dbReference>
<evidence type="ECO:0000259" key="2">
    <source>
        <dbReference type="Pfam" id="PF00892"/>
    </source>
</evidence>
<sequence length="322" mass="34697">MNAPSPVKLTLVTASVILCWAYSPIGIHVALHGYSPGQLALARFLIASLFMAGVALVVRIERPRLRDLPWLLVLGFFGIFLHHLCLNQGQQWVTAAASSVLAQSVPLFSVLVAFVCLKERVSGWRWGCVLLGLTGVLVVIWGERGLGEIDPRGLLILLAAISWSVYFVIQKHYSRRYSPLTTVCYTVWSGTLLLGVYLPGLPAVVVQAPLSANLAVLVLGVFPSALAYLAWAYVLRHVEVSRASVALYLVPPVAMVMAATMLGEQVSMRVVMGGLIVLTSVGAISLEGRWRRQPLLAHGEHTQAVAIGIQGGKGVAKIHLDG</sequence>
<feature type="transmembrane region" description="Helical" evidence="1">
    <location>
        <begin position="124"/>
        <end position="141"/>
    </location>
</feature>
<dbReference type="Proteomes" id="UP000438196">
    <property type="component" value="Unassembled WGS sequence"/>
</dbReference>